<comment type="caution">
    <text evidence="1">The sequence shown here is derived from an EMBL/GenBank/DDBJ whole genome shotgun (WGS) entry which is preliminary data.</text>
</comment>
<name>A0A8J7S3Z4_9PROT</name>
<sequence length="271" mass="31127">MTMTTADPGAPTAHFNADADIVPAALAGADVRIFLQPDETVETRRSTETYIEALDLPHLIIRDGEMWATQRNAVAEPGRPGRVAKNFFSYFTGLDIFANVIYTDDSAIAKTVEAQIMSTGRYKRLRWAARGRFEPVYDSREPEALDRYIAAIEKCSRFKMRIDMEDGTIQIHPVVYPFYFPRLNDIQVDTEIQYFPSFMRDSRAEFLGLLDTNVEMFRDHANPATREKGVQVRAPGFCAFYRMRKGAMGRRIYDIPSRPERRFERIIVFAE</sequence>
<gene>
    <name evidence="1" type="ORF">KAJ83_04790</name>
</gene>
<keyword evidence="2" id="KW-1185">Reference proteome</keyword>
<protein>
    <submittedName>
        <fullName evidence="1">Uncharacterized protein</fullName>
    </submittedName>
</protein>
<dbReference type="RefSeq" id="WP_379786693.1">
    <property type="nucleotide sequence ID" value="NZ_JBHSYA010000001.1"/>
</dbReference>
<accession>A0A8J7S3Z4</accession>
<evidence type="ECO:0000313" key="2">
    <source>
        <dbReference type="Proteomes" id="UP000672602"/>
    </source>
</evidence>
<dbReference type="EMBL" id="JAGMWN010000002">
    <property type="protein sequence ID" value="MBP5856314.1"/>
    <property type="molecule type" value="Genomic_DNA"/>
</dbReference>
<dbReference type="Proteomes" id="UP000672602">
    <property type="component" value="Unassembled WGS sequence"/>
</dbReference>
<dbReference type="AlphaFoldDB" id="A0A8J7S3Z4"/>
<proteinExistence type="predicted"/>
<reference evidence="1" key="1">
    <citation type="submission" date="2021-04" db="EMBL/GenBank/DDBJ databases">
        <authorList>
            <person name="Zhang D.-C."/>
        </authorList>
    </citation>
    <scope>NUCLEOTIDE SEQUENCE</scope>
    <source>
        <strain evidence="1">CGMCC 1.15697</strain>
    </source>
</reference>
<evidence type="ECO:0000313" key="1">
    <source>
        <dbReference type="EMBL" id="MBP5856314.1"/>
    </source>
</evidence>
<organism evidence="1 2">
    <name type="scientific">Marivibrio halodurans</name>
    <dbReference type="NCBI Taxonomy" id="2039722"/>
    <lineage>
        <taxon>Bacteria</taxon>
        <taxon>Pseudomonadati</taxon>
        <taxon>Pseudomonadota</taxon>
        <taxon>Alphaproteobacteria</taxon>
        <taxon>Rhodospirillales</taxon>
        <taxon>Rhodospirillaceae</taxon>
        <taxon>Marivibrio</taxon>
    </lineage>
</organism>